<gene>
    <name evidence="3" type="primary">LOC117642198</name>
</gene>
<sequence>MKRKRTFSTDMDNTDSSMLVERKKSPNGLELVSAFRAGRHDPTDLVELAREIQLADNTVRATACGKLQVIAEQVRFLQEQAKRVLQEAREDQSRHHAHCNFKRVPGHVYHLYRRPTGETYWSMLSPTEWGPSAPEQDYLGAFRLEHDMSWTPWERMEQRAHELAQLNGLLASDAHGASLNKALMMDTSGP</sequence>
<protein>
    <submittedName>
        <fullName evidence="3">Uncharacterized protein C1orf50 homolog</fullName>
    </submittedName>
</protein>
<dbReference type="Proteomes" id="UP000515158">
    <property type="component" value="Unplaced"/>
</dbReference>
<dbReference type="PANTHER" id="PTHR14553">
    <property type="entry name" value="UNCHARACTERIZED PROTEIN C1ORF50"/>
    <property type="match status" value="1"/>
</dbReference>
<name>A0A6P8YHG5_THRPL</name>
<organism evidence="3">
    <name type="scientific">Thrips palmi</name>
    <name type="common">Melon thrips</name>
    <dbReference type="NCBI Taxonomy" id="161013"/>
    <lineage>
        <taxon>Eukaryota</taxon>
        <taxon>Metazoa</taxon>
        <taxon>Ecdysozoa</taxon>
        <taxon>Arthropoda</taxon>
        <taxon>Hexapoda</taxon>
        <taxon>Insecta</taxon>
        <taxon>Pterygota</taxon>
        <taxon>Neoptera</taxon>
        <taxon>Paraneoptera</taxon>
        <taxon>Thysanoptera</taxon>
        <taxon>Terebrantia</taxon>
        <taxon>Thripoidea</taxon>
        <taxon>Thripidae</taxon>
        <taxon>Thrips</taxon>
    </lineage>
</organism>
<dbReference type="OrthoDB" id="9995764at2759"/>
<keyword evidence="1" id="KW-0175">Coiled coil</keyword>
<dbReference type="InterPro" id="IPR019534">
    <property type="entry name" value="DUF2452"/>
</dbReference>
<dbReference type="GeneID" id="117642198"/>
<dbReference type="KEGG" id="tpal:117642198"/>
<keyword evidence="2" id="KW-1185">Reference proteome</keyword>
<dbReference type="InParanoid" id="A0A6P8YHG5"/>
<dbReference type="Pfam" id="PF10504">
    <property type="entry name" value="DUF2452"/>
    <property type="match status" value="1"/>
</dbReference>
<evidence type="ECO:0000313" key="3">
    <source>
        <dbReference type="RefSeq" id="XP_034236026.1"/>
    </source>
</evidence>
<dbReference type="FunCoup" id="A0A6P8YHG5">
    <property type="interactions" value="71"/>
</dbReference>
<dbReference type="RefSeq" id="XP_034236026.1">
    <property type="nucleotide sequence ID" value="XM_034380135.1"/>
</dbReference>
<reference evidence="3" key="1">
    <citation type="submission" date="2025-08" db="UniProtKB">
        <authorList>
            <consortium name="RefSeq"/>
        </authorList>
    </citation>
    <scope>IDENTIFICATION</scope>
    <source>
        <tissue evidence="3">Total insect</tissue>
    </source>
</reference>
<dbReference type="AlphaFoldDB" id="A0A6P8YHG5"/>
<proteinExistence type="predicted"/>
<dbReference type="PANTHER" id="PTHR14553:SF1">
    <property type="entry name" value="SIMILAR TO CHROMOSOME 1 OPEN READING FRAME 50"/>
    <property type="match status" value="1"/>
</dbReference>
<feature type="coiled-coil region" evidence="1">
    <location>
        <begin position="67"/>
        <end position="94"/>
    </location>
</feature>
<evidence type="ECO:0000256" key="1">
    <source>
        <dbReference type="SAM" id="Coils"/>
    </source>
</evidence>
<accession>A0A6P8YHG5</accession>
<evidence type="ECO:0000313" key="2">
    <source>
        <dbReference type="Proteomes" id="UP000515158"/>
    </source>
</evidence>